<accession>M0M100</accession>
<reference evidence="2 3" key="1">
    <citation type="journal article" date="2014" name="PLoS Genet.">
        <title>Phylogenetically driven sequencing of extremely halophilic archaea reveals strategies for static and dynamic osmo-response.</title>
        <authorList>
            <person name="Becker E.A."/>
            <person name="Seitzer P.M."/>
            <person name="Tritt A."/>
            <person name="Larsen D."/>
            <person name="Krusor M."/>
            <person name="Yao A.I."/>
            <person name="Wu D."/>
            <person name="Madern D."/>
            <person name="Eisen J.A."/>
            <person name="Darling A.E."/>
            <person name="Facciotti M.T."/>
        </authorList>
    </citation>
    <scope>NUCLEOTIDE SEQUENCE [LARGE SCALE GENOMIC DNA]</scope>
    <source>
        <strain evidence="2 3">100A6</strain>
    </source>
</reference>
<dbReference type="Pfam" id="PF12690">
    <property type="entry name" value="BsuPI"/>
    <property type="match status" value="1"/>
</dbReference>
<evidence type="ECO:0000259" key="1">
    <source>
        <dbReference type="Pfam" id="PF12690"/>
    </source>
</evidence>
<protein>
    <recommendedName>
        <fullName evidence="1">Intracellular proteinase inhibitor BsuPI domain-containing protein</fullName>
    </recommendedName>
</protein>
<feature type="domain" description="Intracellular proteinase inhibitor BsuPI" evidence="1">
    <location>
        <begin position="7"/>
        <end position="99"/>
    </location>
</feature>
<dbReference type="Proteomes" id="UP000011566">
    <property type="component" value="Unassembled WGS sequence"/>
</dbReference>
<name>M0M100_9EURY</name>
<sequence>MALVGTLDLLTNPDRVSFAFTVENDGDEPVTLSFRDARTADFVVLDGEDERWRWSDEKVFAQMLRSTELVPGDAVTYDGEWSEPEPGTYTAVAILEAEELDCEARAAFSV</sequence>
<dbReference type="EMBL" id="AOMB01000022">
    <property type="protein sequence ID" value="EMA39088.1"/>
    <property type="molecule type" value="Genomic_DNA"/>
</dbReference>
<dbReference type="RefSeq" id="WP_007692674.1">
    <property type="nucleotide sequence ID" value="NZ_AJRK01000030.1"/>
</dbReference>
<proteinExistence type="predicted"/>
<dbReference type="OrthoDB" id="311964at2157"/>
<dbReference type="AlphaFoldDB" id="M0M100"/>
<dbReference type="InterPro" id="IPR020481">
    <property type="entry name" value="Intracell_prot_inh_BsuPI"/>
</dbReference>
<evidence type="ECO:0000313" key="2">
    <source>
        <dbReference type="EMBL" id="EMA39088.1"/>
    </source>
</evidence>
<dbReference type="InterPro" id="IPR038144">
    <property type="entry name" value="IPI"/>
</dbReference>
<dbReference type="eggNOG" id="arCOG08936">
    <property type="taxonomic scope" value="Archaea"/>
</dbReference>
<dbReference type="Gene3D" id="2.60.40.2360">
    <property type="entry name" value="Intracellular proteinase inhibitor BsuPI"/>
    <property type="match status" value="1"/>
</dbReference>
<keyword evidence="3" id="KW-1185">Reference proteome</keyword>
<organism evidence="2 3">
    <name type="scientific">Halococcus hamelinensis 100A6</name>
    <dbReference type="NCBI Taxonomy" id="1132509"/>
    <lineage>
        <taxon>Archaea</taxon>
        <taxon>Methanobacteriati</taxon>
        <taxon>Methanobacteriota</taxon>
        <taxon>Stenosarchaea group</taxon>
        <taxon>Halobacteria</taxon>
        <taxon>Halobacteriales</taxon>
        <taxon>Halococcaceae</taxon>
        <taxon>Halococcus</taxon>
    </lineage>
</organism>
<comment type="caution">
    <text evidence="2">The sequence shown here is derived from an EMBL/GenBank/DDBJ whole genome shotgun (WGS) entry which is preliminary data.</text>
</comment>
<dbReference type="PATRIC" id="fig|1132509.6.peg.1821"/>
<gene>
    <name evidence="2" type="ORF">C447_08023</name>
</gene>
<evidence type="ECO:0000313" key="3">
    <source>
        <dbReference type="Proteomes" id="UP000011566"/>
    </source>
</evidence>